<dbReference type="AlphaFoldDB" id="A0A811UYT0"/>
<evidence type="ECO:0000313" key="2">
    <source>
        <dbReference type="Proteomes" id="UP000606786"/>
    </source>
</evidence>
<proteinExistence type="predicted"/>
<feature type="non-terminal residue" evidence="1">
    <location>
        <position position="1"/>
    </location>
</feature>
<protein>
    <submittedName>
        <fullName evidence="1">(Mediterranean fruit fly) hypothetical protein</fullName>
    </submittedName>
</protein>
<dbReference type="EMBL" id="CAJHJT010000034">
    <property type="protein sequence ID" value="CAD7004422.1"/>
    <property type="molecule type" value="Genomic_DNA"/>
</dbReference>
<accession>A0A811UYT0</accession>
<keyword evidence="2" id="KW-1185">Reference proteome</keyword>
<organism evidence="1 2">
    <name type="scientific">Ceratitis capitata</name>
    <name type="common">Mediterranean fruit fly</name>
    <name type="synonym">Tephritis capitata</name>
    <dbReference type="NCBI Taxonomy" id="7213"/>
    <lineage>
        <taxon>Eukaryota</taxon>
        <taxon>Metazoa</taxon>
        <taxon>Ecdysozoa</taxon>
        <taxon>Arthropoda</taxon>
        <taxon>Hexapoda</taxon>
        <taxon>Insecta</taxon>
        <taxon>Pterygota</taxon>
        <taxon>Neoptera</taxon>
        <taxon>Endopterygota</taxon>
        <taxon>Diptera</taxon>
        <taxon>Brachycera</taxon>
        <taxon>Muscomorpha</taxon>
        <taxon>Tephritoidea</taxon>
        <taxon>Tephritidae</taxon>
        <taxon>Ceratitis</taxon>
        <taxon>Ceratitis</taxon>
    </lineage>
</organism>
<comment type="caution">
    <text evidence="1">The sequence shown here is derived from an EMBL/GenBank/DDBJ whole genome shotgun (WGS) entry which is preliminary data.</text>
</comment>
<gene>
    <name evidence="1" type="ORF">CCAP1982_LOCUS12831</name>
</gene>
<name>A0A811UYT0_CERCA</name>
<dbReference type="Proteomes" id="UP000606786">
    <property type="component" value="Unassembled WGS sequence"/>
</dbReference>
<reference evidence="1" key="1">
    <citation type="submission" date="2020-11" db="EMBL/GenBank/DDBJ databases">
        <authorList>
            <person name="Whitehead M."/>
        </authorList>
    </citation>
    <scope>NUCLEOTIDE SEQUENCE</scope>
    <source>
        <strain evidence="1">EGII</strain>
    </source>
</reference>
<evidence type="ECO:0000313" key="1">
    <source>
        <dbReference type="EMBL" id="CAD7004422.1"/>
    </source>
</evidence>
<sequence>KDIETGSSLNVNASRKQRPINKYTSLWFAGMECIHREGSMLKSFSEDFVQGLQAPGLQPFLQKGRDMPYRYSALYNH</sequence>